<dbReference type="InterPro" id="IPR000531">
    <property type="entry name" value="Beta-barrel_TonB"/>
</dbReference>
<organism evidence="15 16">
    <name type="scientific">Herminiimonas aquatilis</name>
    <dbReference type="NCBI Taxonomy" id="345342"/>
    <lineage>
        <taxon>Bacteria</taxon>
        <taxon>Pseudomonadati</taxon>
        <taxon>Pseudomonadota</taxon>
        <taxon>Betaproteobacteria</taxon>
        <taxon>Burkholderiales</taxon>
        <taxon>Oxalobacteraceae</taxon>
        <taxon>Herminiimonas</taxon>
    </lineage>
</organism>
<dbReference type="Proteomes" id="UP001596379">
    <property type="component" value="Unassembled WGS sequence"/>
</dbReference>
<evidence type="ECO:0000256" key="8">
    <source>
        <dbReference type="ARBA" id="ARBA00023170"/>
    </source>
</evidence>
<evidence type="ECO:0000256" key="2">
    <source>
        <dbReference type="ARBA" id="ARBA00009810"/>
    </source>
</evidence>
<dbReference type="PROSITE" id="PS52016">
    <property type="entry name" value="TONB_DEPENDENT_REC_3"/>
    <property type="match status" value="1"/>
</dbReference>
<dbReference type="RefSeq" id="WP_382233324.1">
    <property type="nucleotide sequence ID" value="NZ_JBHTCC010000001.1"/>
</dbReference>
<proteinExistence type="inferred from homology"/>
<evidence type="ECO:0000256" key="9">
    <source>
        <dbReference type="ARBA" id="ARBA00023237"/>
    </source>
</evidence>
<evidence type="ECO:0000256" key="11">
    <source>
        <dbReference type="RuleBase" id="RU003357"/>
    </source>
</evidence>
<protein>
    <submittedName>
        <fullName evidence="15">TonB-dependent siderophore receptor</fullName>
    </submittedName>
</protein>
<reference evidence="16" key="1">
    <citation type="journal article" date="2019" name="Int. J. Syst. Evol. Microbiol.">
        <title>The Global Catalogue of Microorganisms (GCM) 10K type strain sequencing project: providing services to taxonomists for standard genome sequencing and annotation.</title>
        <authorList>
            <consortium name="The Broad Institute Genomics Platform"/>
            <consortium name="The Broad Institute Genome Sequencing Center for Infectious Disease"/>
            <person name="Wu L."/>
            <person name="Ma J."/>
        </authorList>
    </citation>
    <scope>NUCLEOTIDE SEQUENCE [LARGE SCALE GENOMIC DNA]</scope>
    <source>
        <strain evidence="16">CCUG 36956</strain>
    </source>
</reference>
<evidence type="ECO:0000256" key="4">
    <source>
        <dbReference type="ARBA" id="ARBA00022452"/>
    </source>
</evidence>
<evidence type="ECO:0000313" key="15">
    <source>
        <dbReference type="EMBL" id="MFC7298205.1"/>
    </source>
</evidence>
<dbReference type="PANTHER" id="PTHR32552:SF74">
    <property type="entry name" value="HYDROXAMATE SIDEROPHORE RECEPTOR FHUE"/>
    <property type="match status" value="1"/>
</dbReference>
<dbReference type="Gene3D" id="2.170.130.10">
    <property type="entry name" value="TonB-dependent receptor, plug domain"/>
    <property type="match status" value="1"/>
</dbReference>
<dbReference type="SUPFAM" id="SSF56935">
    <property type="entry name" value="Porins"/>
    <property type="match status" value="1"/>
</dbReference>
<keyword evidence="9 10" id="KW-0998">Cell outer membrane</keyword>
<comment type="caution">
    <text evidence="15">The sequence shown here is derived from an EMBL/GenBank/DDBJ whole genome shotgun (WGS) entry which is preliminary data.</text>
</comment>
<feature type="domain" description="TonB-dependent receptor plug" evidence="14">
    <location>
        <begin position="74"/>
        <end position="175"/>
    </location>
</feature>
<comment type="subcellular location">
    <subcellularLocation>
        <location evidence="1 10">Cell outer membrane</location>
        <topology evidence="1 10">Multi-pass membrane protein</topology>
    </subcellularLocation>
</comment>
<evidence type="ECO:0000259" key="13">
    <source>
        <dbReference type="Pfam" id="PF00593"/>
    </source>
</evidence>
<dbReference type="InterPro" id="IPR039426">
    <property type="entry name" value="TonB-dep_rcpt-like"/>
</dbReference>
<keyword evidence="7 10" id="KW-0472">Membrane</keyword>
<dbReference type="EMBL" id="JBHTCC010000001">
    <property type="protein sequence ID" value="MFC7298205.1"/>
    <property type="molecule type" value="Genomic_DNA"/>
</dbReference>
<feature type="signal peptide" evidence="12">
    <location>
        <begin position="1"/>
        <end position="24"/>
    </location>
</feature>
<comment type="similarity">
    <text evidence="2 10 11">Belongs to the TonB-dependent receptor family.</text>
</comment>
<keyword evidence="4 10" id="KW-1134">Transmembrane beta strand</keyword>
<dbReference type="InterPro" id="IPR036942">
    <property type="entry name" value="Beta-barrel_TonB_sf"/>
</dbReference>
<keyword evidence="16" id="KW-1185">Reference proteome</keyword>
<keyword evidence="6 11" id="KW-0798">TonB box</keyword>
<dbReference type="InterPro" id="IPR037066">
    <property type="entry name" value="Plug_dom_sf"/>
</dbReference>
<dbReference type="CDD" id="cd01347">
    <property type="entry name" value="ligand_gated_channel"/>
    <property type="match status" value="1"/>
</dbReference>
<evidence type="ECO:0000256" key="5">
    <source>
        <dbReference type="ARBA" id="ARBA00022692"/>
    </source>
</evidence>
<evidence type="ECO:0000256" key="6">
    <source>
        <dbReference type="ARBA" id="ARBA00023077"/>
    </source>
</evidence>
<evidence type="ECO:0000256" key="12">
    <source>
        <dbReference type="SAM" id="SignalP"/>
    </source>
</evidence>
<evidence type="ECO:0000256" key="1">
    <source>
        <dbReference type="ARBA" id="ARBA00004571"/>
    </source>
</evidence>
<dbReference type="InterPro" id="IPR012910">
    <property type="entry name" value="Plug_dom"/>
</dbReference>
<evidence type="ECO:0000256" key="10">
    <source>
        <dbReference type="PROSITE-ProRule" id="PRU01360"/>
    </source>
</evidence>
<dbReference type="Gene3D" id="2.40.170.20">
    <property type="entry name" value="TonB-dependent receptor, beta-barrel domain"/>
    <property type="match status" value="1"/>
</dbReference>
<keyword evidence="3 10" id="KW-0813">Transport</keyword>
<feature type="domain" description="TonB-dependent receptor-like beta-barrel" evidence="13">
    <location>
        <begin position="248"/>
        <end position="687"/>
    </location>
</feature>
<evidence type="ECO:0000256" key="7">
    <source>
        <dbReference type="ARBA" id="ARBA00023136"/>
    </source>
</evidence>
<dbReference type="PANTHER" id="PTHR32552">
    <property type="entry name" value="FERRICHROME IRON RECEPTOR-RELATED"/>
    <property type="match status" value="1"/>
</dbReference>
<dbReference type="Pfam" id="PF00593">
    <property type="entry name" value="TonB_dep_Rec_b-barrel"/>
    <property type="match status" value="1"/>
</dbReference>
<feature type="chain" id="PRO_5047540755" evidence="12">
    <location>
        <begin position="25"/>
        <end position="719"/>
    </location>
</feature>
<keyword evidence="5 10" id="KW-0812">Transmembrane</keyword>
<name>A0ABW2J5B4_9BURK</name>
<accession>A0ABW2J5B4</accession>
<sequence>MLHRKTLALAIGLACLTMSASAFAQEGSVPVPEAKAIETLPEVQVTATADDSSESTRSYAAHAVTVGSKIAQTLKETPQSISVVTRQRLDDQNITKIEDVLKQTTGVNVTRLDGAGNFNTIQARGFDIGSIQLDGLAISQGANYSTAFDTAIYDRIEVLRGPAGLLQGAGEPGGTINLVRKRARRDLSGSAGFMLGSSDTRRAEFDVTSKLDEAGRIRGRIVGVVDNRESFVNAVESKKFLGYGTVEIDLSSRTTLSLGATHQKIDSVVDQGLPAMANYTLPKVPRSTFVGSKNNVQDMETDDLFAELEHKFDDGGRFKFAARQVDRGMIYKALRANGLANVATGDVAYQTVNFQQATKNQNLDAYYAGPFELGGRTHQILLGINHSTEDAKNRSIYGPTGTFNIYNPNNDIAYPALDLGNYTGGTQQTQTGIYGQVQLKPFDRWTFLLGGRLGRWETQSFNPSTGVISSTSKPGTQFTPLMSVIYALTDNSSLYGSYAETFVGQTAIDKNGLLLSPRTGFQIELGVKSEWLNKRVNSSFALFRIIDKDRAIEDTSTPLNANDSIAGGKVRSEGLEAEVSGQIAPGWELIAGYAYTATKYLQAPIAQVGQAFSTITPRHSFNLWTKHSWTSGTFNRWSLAGGLKAVSDFSSGSGATRVVGDGYTTVSAQVGYQIDSSTTASLTINNLFDKTYYEKVSNFGRQNLYGEPRSVMLAVKKMF</sequence>
<evidence type="ECO:0000313" key="16">
    <source>
        <dbReference type="Proteomes" id="UP001596379"/>
    </source>
</evidence>
<dbReference type="Pfam" id="PF07715">
    <property type="entry name" value="Plug"/>
    <property type="match status" value="1"/>
</dbReference>
<dbReference type="NCBIfam" id="TIGR01783">
    <property type="entry name" value="TonB-siderophor"/>
    <property type="match status" value="1"/>
</dbReference>
<evidence type="ECO:0000259" key="14">
    <source>
        <dbReference type="Pfam" id="PF07715"/>
    </source>
</evidence>
<keyword evidence="8 15" id="KW-0675">Receptor</keyword>
<keyword evidence="12" id="KW-0732">Signal</keyword>
<gene>
    <name evidence="15" type="ORF">ACFQO0_07120</name>
</gene>
<evidence type="ECO:0000256" key="3">
    <source>
        <dbReference type="ARBA" id="ARBA00022448"/>
    </source>
</evidence>
<dbReference type="InterPro" id="IPR010105">
    <property type="entry name" value="TonB_sidphr_rcpt"/>
</dbReference>